<organism evidence="1 2">
    <name type="scientific">Burkholderia phage BcepNazgul</name>
    <dbReference type="NCBI Taxonomy" id="242861"/>
    <lineage>
        <taxon>Viruses</taxon>
        <taxon>Duplodnaviria</taxon>
        <taxon>Heunggongvirae</taxon>
        <taxon>Uroviricota</taxon>
        <taxon>Caudoviricetes</taxon>
        <taxon>Casjensviridae</taxon>
        <taxon>Nazgulvirus</taxon>
        <taxon>Nazgulvirus bcepnazgul</taxon>
        <taxon>Burkholderia virus BcepNazgul</taxon>
    </lineage>
</organism>
<proteinExistence type="predicted"/>
<dbReference type="RefSeq" id="NP_919012.1">
    <property type="nucleotide sequence ID" value="NC_005091.2"/>
</dbReference>
<protein>
    <submittedName>
        <fullName evidence="1">Uncharacterized protein</fullName>
    </submittedName>
</protein>
<dbReference type="EMBL" id="AY357582">
    <property type="protein sequence ID" value="AAQ63379.1"/>
    <property type="molecule type" value="Genomic_DNA"/>
</dbReference>
<reference evidence="1" key="1">
    <citation type="submission" date="2006-02" db="EMBL/GenBank/DDBJ databases">
        <title>Complete nucleotide sequence of BcepNazgul, a novel soil phage of Burkholderia cepacia genomovar VII.</title>
        <authorList>
            <person name="Summer E.J."/>
            <person name="Peek M.L."/>
            <person name="Haliburton J.R."/>
            <person name="Hall E."/>
            <person name="Heusinkveld K."/>
            <person name="Simser J."/>
            <person name="No E.G."/>
            <person name="Gonzalez C.F."/>
            <person name="Young R.F."/>
        </authorList>
    </citation>
    <scope>NUCLEOTIDE SEQUENCE [LARGE SCALE GENOMIC DNA]</scope>
</reference>
<dbReference type="Proteomes" id="UP000002549">
    <property type="component" value="Segment"/>
</dbReference>
<dbReference type="GeneID" id="2559583"/>
<evidence type="ECO:0000313" key="2">
    <source>
        <dbReference type="Proteomes" id="UP000002549"/>
    </source>
</evidence>
<accession>Q6UYG2</accession>
<sequence length="205" mass="22381">MAKYTITKSYSHRANGEVFTVAVSFDLDSIARRLAARAFESKTGKSTLVNGDITCRVIGREPTMAETIAAMPVAKIDLPVRQIGSIWRRDTRKVHPSDIPTKFGRVMMKGGRFQCAPVVGAQVWNDESCSFDSLRELEEYESLPYGAALVQLNEFVLTACVIADESSATRAGLTVEQVALIRNTRNRATVGLHIGTRTAGADDAN</sequence>
<keyword evidence="2" id="KW-1185">Reference proteome</keyword>
<evidence type="ECO:0000313" key="1">
    <source>
        <dbReference type="EMBL" id="AAQ63379.1"/>
    </source>
</evidence>
<name>Q6UYG2_9CAUD</name>
<dbReference type="KEGG" id="vg:2559583"/>
<gene>
    <name evidence="1" type="ORF">Nazgul03</name>
</gene>